<dbReference type="Proteomes" id="UP001634394">
    <property type="component" value="Unassembled WGS sequence"/>
</dbReference>
<name>A0ABD3X0I4_SINWO</name>
<feature type="non-terminal residue" evidence="2">
    <location>
        <position position="142"/>
    </location>
</feature>
<gene>
    <name evidence="2" type="ORF">ACJMK2_032040</name>
</gene>
<evidence type="ECO:0000256" key="1">
    <source>
        <dbReference type="SAM" id="Coils"/>
    </source>
</evidence>
<keyword evidence="3" id="KW-1185">Reference proteome</keyword>
<accession>A0ABD3X0I4</accession>
<dbReference type="AlphaFoldDB" id="A0ABD3X0I4"/>
<evidence type="ECO:0000313" key="2">
    <source>
        <dbReference type="EMBL" id="KAL3879754.1"/>
    </source>
</evidence>
<sequence length="142" mass="16417">KNNSETSTDNFTPATHYVNVVFENPDAAFKMTVLSRAEQENTFSEIDEASLKKGMQPDIRSHNVYEDTRDVTESTEASVYSTNIYENLIYEQDMNTKETRSNHVETLKELECALKSIEEEKSVLLNRKEKVLCKERERSRAN</sequence>
<keyword evidence="1" id="KW-0175">Coiled coil</keyword>
<comment type="caution">
    <text evidence="2">The sequence shown here is derived from an EMBL/GenBank/DDBJ whole genome shotgun (WGS) entry which is preliminary data.</text>
</comment>
<evidence type="ECO:0000313" key="3">
    <source>
        <dbReference type="Proteomes" id="UP001634394"/>
    </source>
</evidence>
<protein>
    <submittedName>
        <fullName evidence="2">Uncharacterized protein</fullName>
    </submittedName>
</protein>
<feature type="non-terminal residue" evidence="2">
    <location>
        <position position="1"/>
    </location>
</feature>
<feature type="coiled-coil region" evidence="1">
    <location>
        <begin position="100"/>
        <end position="127"/>
    </location>
</feature>
<organism evidence="2 3">
    <name type="scientific">Sinanodonta woodiana</name>
    <name type="common">Chinese pond mussel</name>
    <name type="synonym">Anodonta woodiana</name>
    <dbReference type="NCBI Taxonomy" id="1069815"/>
    <lineage>
        <taxon>Eukaryota</taxon>
        <taxon>Metazoa</taxon>
        <taxon>Spiralia</taxon>
        <taxon>Lophotrochozoa</taxon>
        <taxon>Mollusca</taxon>
        <taxon>Bivalvia</taxon>
        <taxon>Autobranchia</taxon>
        <taxon>Heteroconchia</taxon>
        <taxon>Palaeoheterodonta</taxon>
        <taxon>Unionida</taxon>
        <taxon>Unionoidea</taxon>
        <taxon>Unionidae</taxon>
        <taxon>Unioninae</taxon>
        <taxon>Sinanodonta</taxon>
    </lineage>
</organism>
<proteinExistence type="predicted"/>
<dbReference type="EMBL" id="JBJQND010000004">
    <property type="protein sequence ID" value="KAL3879754.1"/>
    <property type="molecule type" value="Genomic_DNA"/>
</dbReference>
<reference evidence="2 3" key="1">
    <citation type="submission" date="2024-11" db="EMBL/GenBank/DDBJ databases">
        <title>Chromosome-level genome assembly of the freshwater bivalve Anodonta woodiana.</title>
        <authorList>
            <person name="Chen X."/>
        </authorList>
    </citation>
    <scope>NUCLEOTIDE SEQUENCE [LARGE SCALE GENOMIC DNA]</scope>
    <source>
        <strain evidence="2">MN2024</strain>
        <tissue evidence="2">Gills</tissue>
    </source>
</reference>